<comment type="caution">
    <text evidence="2">The sequence shown here is derived from an EMBL/GenBank/DDBJ whole genome shotgun (WGS) entry which is preliminary data.</text>
</comment>
<evidence type="ECO:0000313" key="3">
    <source>
        <dbReference type="Proteomes" id="UP000623509"/>
    </source>
</evidence>
<dbReference type="Proteomes" id="UP000623509">
    <property type="component" value="Unassembled WGS sequence"/>
</dbReference>
<gene>
    <name evidence="2" type="ORF">BGI27_14295</name>
</gene>
<accession>A0ABQ7HMA6</accession>
<proteinExistence type="predicted"/>
<evidence type="ECO:0000313" key="2">
    <source>
        <dbReference type="EMBL" id="KAF7598269.1"/>
    </source>
</evidence>
<sequence>MIFRLSFKPLPSRRIGFAPPIRFRGARQCLANSLFQPLFRVGRAYQRDLMCSSLIRERSGEFGEHCSPPAQPRAHAGASVGGREGF</sequence>
<feature type="region of interest" description="Disordered" evidence="1">
    <location>
        <begin position="61"/>
        <end position="86"/>
    </location>
</feature>
<dbReference type="EMBL" id="MDUX01000056">
    <property type="protein sequence ID" value="KAF7598269.1"/>
    <property type="molecule type" value="Genomic_DNA"/>
</dbReference>
<evidence type="ECO:0000256" key="1">
    <source>
        <dbReference type="SAM" id="MobiDB-lite"/>
    </source>
</evidence>
<keyword evidence="3" id="KW-1185">Reference proteome</keyword>
<protein>
    <submittedName>
        <fullName evidence="2">Uncharacterized protein</fullName>
    </submittedName>
</protein>
<organism evidence="2 3">
    <name type="scientific">Candidatus Dactylopiibacterium carminicum</name>
    <dbReference type="NCBI Taxonomy" id="857335"/>
    <lineage>
        <taxon>Bacteria</taxon>
        <taxon>Pseudomonadati</taxon>
        <taxon>Pseudomonadota</taxon>
        <taxon>Betaproteobacteria</taxon>
        <taxon>Rhodocyclales</taxon>
        <taxon>Rhodocyclaceae</taxon>
        <taxon>Candidatus Dactylopiibacterium</taxon>
    </lineage>
</organism>
<reference evidence="2 3" key="1">
    <citation type="submission" date="2016-08" db="EMBL/GenBank/DDBJ databases">
        <title>Candidatus Dactylopiibacterium carminicum genome sequence.</title>
        <authorList>
            <person name="Ramirez-Puebla S.T."/>
            <person name="Ormeno-Orrillo E."/>
            <person name="Vera-Ponce De Leon A."/>
            <person name="Luis L."/>
            <person name="Sanchez-Flores A."/>
            <person name="Monica R."/>
            <person name="Martinez-Romero E."/>
        </authorList>
    </citation>
    <scope>NUCLEOTIDE SEQUENCE [LARGE SCALE GENOMIC DNA]</scope>
    <source>
        <strain evidence="2">END1</strain>
    </source>
</reference>
<name>A0ABQ7HMA6_9RHOO</name>